<dbReference type="GO" id="GO:0000139">
    <property type="term" value="C:Golgi membrane"/>
    <property type="evidence" value="ECO:0007669"/>
    <property type="project" value="UniProtKB-SubCell"/>
</dbReference>
<dbReference type="Pfam" id="PF06148">
    <property type="entry name" value="COG2_N"/>
    <property type="match status" value="1"/>
</dbReference>
<feature type="domain" description="Conserved oligomeric Golgi complex subunit 2 N-terminal" evidence="9">
    <location>
        <begin position="22"/>
        <end position="94"/>
    </location>
</feature>
<dbReference type="PANTHER" id="PTHR12961">
    <property type="entry name" value="CONSERVED OLIGOMERIC GOLGI COMPLEX COMPONENT 2"/>
    <property type="match status" value="1"/>
</dbReference>
<protein>
    <recommendedName>
        <fullName evidence="3">Conserved oligomeric Golgi complex subunit 2</fullName>
    </recommendedName>
    <alternativeName>
        <fullName evidence="8">Component of oligomeric Golgi complex 2</fullName>
    </alternativeName>
</protein>
<reference evidence="11 12" key="1">
    <citation type="journal article" date="2016" name="Genome Biol. Evol.">
        <title>Gene Family Evolution Reflects Adaptation to Soil Environmental Stressors in the Genome of the Collembolan Orchesella cincta.</title>
        <authorList>
            <person name="Faddeeva-Vakhrusheva A."/>
            <person name="Derks M.F."/>
            <person name="Anvar S.Y."/>
            <person name="Agamennone V."/>
            <person name="Suring W."/>
            <person name="Smit S."/>
            <person name="van Straalen N.M."/>
            <person name="Roelofs D."/>
        </authorList>
    </citation>
    <scope>NUCLEOTIDE SEQUENCE [LARGE SCALE GENOMIC DNA]</scope>
    <source>
        <tissue evidence="11">Mixed pool</tissue>
    </source>
</reference>
<keyword evidence="6" id="KW-0333">Golgi apparatus</keyword>
<evidence type="ECO:0000259" key="10">
    <source>
        <dbReference type="Pfam" id="PF12022"/>
    </source>
</evidence>
<evidence type="ECO:0000256" key="2">
    <source>
        <dbReference type="ARBA" id="ARBA00007603"/>
    </source>
</evidence>
<keyword evidence="7" id="KW-0472">Membrane</keyword>
<organism evidence="11 12">
    <name type="scientific">Orchesella cincta</name>
    <name type="common">Springtail</name>
    <name type="synonym">Podura cincta</name>
    <dbReference type="NCBI Taxonomy" id="48709"/>
    <lineage>
        <taxon>Eukaryota</taxon>
        <taxon>Metazoa</taxon>
        <taxon>Ecdysozoa</taxon>
        <taxon>Arthropoda</taxon>
        <taxon>Hexapoda</taxon>
        <taxon>Collembola</taxon>
        <taxon>Entomobryomorpha</taxon>
        <taxon>Entomobryoidea</taxon>
        <taxon>Orchesellidae</taxon>
        <taxon>Orchesellinae</taxon>
        <taxon>Orchesella</taxon>
    </lineage>
</organism>
<dbReference type="GO" id="GO:0017119">
    <property type="term" value="C:Golgi transport complex"/>
    <property type="evidence" value="ECO:0007669"/>
    <property type="project" value="TreeGrafter"/>
</dbReference>
<dbReference type="InterPro" id="IPR009316">
    <property type="entry name" value="COG2"/>
</dbReference>
<evidence type="ECO:0000259" key="9">
    <source>
        <dbReference type="Pfam" id="PF06148"/>
    </source>
</evidence>
<dbReference type="AlphaFoldDB" id="A0A1D2M5B0"/>
<dbReference type="PANTHER" id="PTHR12961:SF0">
    <property type="entry name" value="CONSERVED OLIGOMERIC GOLGI COMPLEX SUBUNIT 2"/>
    <property type="match status" value="1"/>
</dbReference>
<dbReference type="OMA" id="TFIDKCM"/>
<evidence type="ECO:0000256" key="7">
    <source>
        <dbReference type="ARBA" id="ARBA00023136"/>
    </source>
</evidence>
<accession>A0A1D2M5B0</accession>
<comment type="subcellular location">
    <subcellularLocation>
        <location evidence="1">Golgi apparatus membrane</location>
        <topology evidence="1">Peripheral membrane protein</topology>
    </subcellularLocation>
</comment>
<dbReference type="GO" id="GO:0006891">
    <property type="term" value="P:intra-Golgi vesicle-mediated transport"/>
    <property type="evidence" value="ECO:0007669"/>
    <property type="project" value="TreeGrafter"/>
</dbReference>
<evidence type="ECO:0000256" key="1">
    <source>
        <dbReference type="ARBA" id="ARBA00004395"/>
    </source>
</evidence>
<name>A0A1D2M5B0_ORCCI</name>
<keyword evidence="12" id="KW-1185">Reference proteome</keyword>
<feature type="domain" description="COG complex component COG2 C-terminal" evidence="10">
    <location>
        <begin position="374"/>
        <end position="665"/>
    </location>
</feature>
<gene>
    <name evidence="11" type="ORF">Ocin01_18514</name>
</gene>
<evidence type="ECO:0000313" key="12">
    <source>
        <dbReference type="Proteomes" id="UP000094527"/>
    </source>
</evidence>
<sequence>MTIMMSRSRKSSILNDYDGKASFEPQEFLAEEFSVDEFIQNKRTRVPLDVLRDDLGSHLKFLRSSLIELINQDYGQFVNLSSNLVGLDGRIQNIVGPLQRVKNELNGYIQSLDANVESLKGELNLKREIRESKRQLQLHKMALLAIESSEKHIRRVPLNVVTEEDFYALSSSCEEIANAQFLIQNCRDSPMSSDVKKRLNSLIDDALTRMNALLKRYSVRTDGGSSVEKSESLVTTLLYLYVELQRVSEAERIFVLNVLKPVCDEILAKKGNIASLLDEVEKFLVDSPTIKVSKQLEQFSWMSNYHFLSNCVLPHVIGILKKHFPHIWSPSNPDTFHSNWIRCETFIKFLEDMMPSIEHLETFRETETLKDFISKWQFPVYFQLRFHSLAVELESALDDVITPCATSDFKLDSTRIMIKVLKQCWDADKVYIQYISGRFLKASALIVARYIKALEAEVSSKEDLAITMLIDIYCDLKLAELIVQQIVSEKLHFQLGTLSCAVVKDASSPSLMKLPAAADNFLRDFQWQHGRQFIENRITQITITLSSSSISLVTEVPRLYRRTNRELPTKHGEYVESILQPISNLKNTVQSSHQGELWDSVGFNIANQICQRYKTQVDEVLTSVLRMEESLKRLKKVKGQTASGSENNKVLSDDDKIRRQIQIDINYFTQQMHTFFPSVDTAALVSMFDKTNGTS</sequence>
<evidence type="ECO:0000256" key="5">
    <source>
        <dbReference type="ARBA" id="ARBA00022927"/>
    </source>
</evidence>
<dbReference type="GO" id="GO:0007030">
    <property type="term" value="P:Golgi organization"/>
    <property type="evidence" value="ECO:0007669"/>
    <property type="project" value="InterPro"/>
</dbReference>
<comment type="caution">
    <text evidence="11">The sequence shown here is derived from an EMBL/GenBank/DDBJ whole genome shotgun (WGS) entry which is preliminary data.</text>
</comment>
<dbReference type="EMBL" id="LJIJ01004014">
    <property type="protein sequence ID" value="ODM88167.1"/>
    <property type="molecule type" value="Genomic_DNA"/>
</dbReference>
<evidence type="ECO:0000313" key="11">
    <source>
        <dbReference type="EMBL" id="ODM88167.1"/>
    </source>
</evidence>
<proteinExistence type="inferred from homology"/>
<dbReference type="InterPro" id="IPR024602">
    <property type="entry name" value="COG_su2_N"/>
</dbReference>
<dbReference type="InterPro" id="IPR024603">
    <property type="entry name" value="COG_complex_COG2_C"/>
</dbReference>
<evidence type="ECO:0000256" key="4">
    <source>
        <dbReference type="ARBA" id="ARBA00022448"/>
    </source>
</evidence>
<evidence type="ECO:0000256" key="8">
    <source>
        <dbReference type="ARBA" id="ARBA00031344"/>
    </source>
</evidence>
<dbReference type="Proteomes" id="UP000094527">
    <property type="component" value="Unassembled WGS sequence"/>
</dbReference>
<evidence type="ECO:0000256" key="3">
    <source>
        <dbReference type="ARBA" id="ARBA00020977"/>
    </source>
</evidence>
<keyword evidence="4" id="KW-0813">Transport</keyword>
<comment type="similarity">
    <text evidence="2">Belongs to the COG2 family.</text>
</comment>
<dbReference type="STRING" id="48709.A0A1D2M5B0"/>
<dbReference type="Pfam" id="PF12022">
    <property type="entry name" value="COG2_C"/>
    <property type="match status" value="1"/>
</dbReference>
<dbReference type="GO" id="GO:0015031">
    <property type="term" value="P:protein transport"/>
    <property type="evidence" value="ECO:0007669"/>
    <property type="project" value="UniProtKB-KW"/>
</dbReference>
<dbReference type="OrthoDB" id="332281at2759"/>
<keyword evidence="5" id="KW-0653">Protein transport</keyword>
<evidence type="ECO:0000256" key="6">
    <source>
        <dbReference type="ARBA" id="ARBA00023034"/>
    </source>
</evidence>